<dbReference type="RefSeq" id="WP_117580208.1">
    <property type="nucleotide sequence ID" value="NZ_QUSL01000001.1"/>
</dbReference>
<reference evidence="3 4" key="1">
    <citation type="submission" date="2018-08" db="EMBL/GenBank/DDBJ databases">
        <title>A genome reference for cultivated species of the human gut microbiota.</title>
        <authorList>
            <person name="Zou Y."/>
            <person name="Xue W."/>
            <person name="Luo G."/>
        </authorList>
    </citation>
    <scope>NUCLEOTIDE SEQUENCE [LARGE SCALE GENOMIC DNA]</scope>
    <source>
        <strain evidence="3 4">OM06-4</strain>
    </source>
</reference>
<dbReference type="InterPro" id="IPR013783">
    <property type="entry name" value="Ig-like_fold"/>
</dbReference>
<keyword evidence="1" id="KW-1133">Transmembrane helix</keyword>
<evidence type="ECO:0000313" key="4">
    <source>
        <dbReference type="Proteomes" id="UP000261032"/>
    </source>
</evidence>
<dbReference type="Gene3D" id="2.60.40.10">
    <property type="entry name" value="Immunoglobulins"/>
    <property type="match status" value="1"/>
</dbReference>
<dbReference type="GO" id="GO:0016810">
    <property type="term" value="F:hydrolase activity, acting on carbon-nitrogen (but not peptide) bonds"/>
    <property type="evidence" value="ECO:0007669"/>
    <property type="project" value="InterPro"/>
</dbReference>
<dbReference type="Proteomes" id="UP000261032">
    <property type="component" value="Unassembled WGS sequence"/>
</dbReference>
<sequence>MKKIKNLTIGNKIVIVSVLLVIIVGGVATYFLTRSPIVFKADIIKVEINDSYDVMKNIASVRNGNIKDVKADISKIDYNKLGRYPVIYIYKDKKYEATIEIVDTKKPQFDVVDLDIDLGMKVDPASMATNINDATKTEVSFKEDYDFSKEGTVEVIIQVKDKGNNVTEKKGKVKVTKDSEPPQITGLEPLTIVIGAKTDYNSGVSISDNRDPEPKLTVDSSNVNIQKEGTYTLIYIGIDRSGNKIEKQREIKVVEKKAIGSNNQTSDKIVYLTFDDGPSANTQKILDILDVYGAKATFFVTGNNKPYNHLIKAAHDKGHTIALHTYSHDYKTVYASPEAYFDDLTKVGNMVKDIIGFVPKYVRFPGGSSNTVSRKYCPGIMTVLSRELINRGYQYYDWNGDSTDASGNNVAVSKLIANATASKANNINILFHDTAAKSTTVQALPAIIENYKARGYRFEAITDSSFVPHQGINN</sequence>
<name>A0A3E3EJ12_9FIRM</name>
<dbReference type="Pfam" id="PF01522">
    <property type="entry name" value="Polysacc_deac_1"/>
    <property type="match status" value="1"/>
</dbReference>
<evidence type="ECO:0000313" key="3">
    <source>
        <dbReference type="EMBL" id="RGD87328.1"/>
    </source>
</evidence>
<dbReference type="Pfam" id="PF16403">
    <property type="entry name" value="Bact_surface_Ig-like"/>
    <property type="match status" value="1"/>
</dbReference>
<dbReference type="PROSITE" id="PS51677">
    <property type="entry name" value="NODB"/>
    <property type="match status" value="1"/>
</dbReference>
<dbReference type="InterPro" id="IPR032179">
    <property type="entry name" value="Cry22Aa_Ig-like"/>
</dbReference>
<dbReference type="CDD" id="cd10944">
    <property type="entry name" value="CE4_SmPgdA_like"/>
    <property type="match status" value="1"/>
</dbReference>
<dbReference type="InterPro" id="IPR011330">
    <property type="entry name" value="Glyco_hydro/deAcase_b/a-brl"/>
</dbReference>
<keyword evidence="1" id="KW-0812">Transmembrane</keyword>
<dbReference type="InterPro" id="IPR002509">
    <property type="entry name" value="NODB_dom"/>
</dbReference>
<gene>
    <name evidence="3" type="ORF">DXB93_01325</name>
</gene>
<dbReference type="SUPFAM" id="SSF88713">
    <property type="entry name" value="Glycoside hydrolase/deacetylase"/>
    <property type="match status" value="1"/>
</dbReference>
<organism evidence="3 4">
    <name type="scientific">Thomasclavelia ramosa</name>
    <dbReference type="NCBI Taxonomy" id="1547"/>
    <lineage>
        <taxon>Bacteria</taxon>
        <taxon>Bacillati</taxon>
        <taxon>Bacillota</taxon>
        <taxon>Erysipelotrichia</taxon>
        <taxon>Erysipelotrichales</taxon>
        <taxon>Coprobacillaceae</taxon>
        <taxon>Thomasclavelia</taxon>
    </lineage>
</organism>
<protein>
    <submittedName>
        <fullName evidence="3">DUF5011 domain-containing protein</fullName>
    </submittedName>
</protein>
<dbReference type="EMBL" id="QUSL01000001">
    <property type="protein sequence ID" value="RGD87328.1"/>
    <property type="molecule type" value="Genomic_DNA"/>
</dbReference>
<keyword evidence="1" id="KW-0472">Membrane</keyword>
<feature type="domain" description="NodB homology" evidence="2">
    <location>
        <begin position="268"/>
        <end position="459"/>
    </location>
</feature>
<dbReference type="PANTHER" id="PTHR10587">
    <property type="entry name" value="GLYCOSYL TRANSFERASE-RELATED"/>
    <property type="match status" value="1"/>
</dbReference>
<dbReference type="InterPro" id="IPR050248">
    <property type="entry name" value="Polysacc_deacetylase_ArnD"/>
</dbReference>
<dbReference type="GO" id="GO:0005975">
    <property type="term" value="P:carbohydrate metabolic process"/>
    <property type="evidence" value="ECO:0007669"/>
    <property type="project" value="InterPro"/>
</dbReference>
<dbReference type="PANTHER" id="PTHR10587:SF125">
    <property type="entry name" value="POLYSACCHARIDE DEACETYLASE YHEN-RELATED"/>
    <property type="match status" value="1"/>
</dbReference>
<feature type="transmembrane region" description="Helical" evidence="1">
    <location>
        <begin position="12"/>
        <end position="32"/>
    </location>
</feature>
<evidence type="ECO:0000259" key="2">
    <source>
        <dbReference type="PROSITE" id="PS51677"/>
    </source>
</evidence>
<comment type="caution">
    <text evidence="3">The sequence shown here is derived from an EMBL/GenBank/DDBJ whole genome shotgun (WGS) entry which is preliminary data.</text>
</comment>
<accession>A0A3E3EJ12</accession>
<dbReference type="Gene3D" id="3.20.20.370">
    <property type="entry name" value="Glycoside hydrolase/deacetylase"/>
    <property type="match status" value="1"/>
</dbReference>
<proteinExistence type="predicted"/>
<evidence type="ECO:0000256" key="1">
    <source>
        <dbReference type="SAM" id="Phobius"/>
    </source>
</evidence>
<dbReference type="AlphaFoldDB" id="A0A3E3EJ12"/>